<dbReference type="GO" id="GO:0032589">
    <property type="term" value="C:neuron projection membrane"/>
    <property type="evidence" value="ECO:0007669"/>
    <property type="project" value="TreeGrafter"/>
</dbReference>
<protein>
    <recommendedName>
        <fullName evidence="2">Ig-like domain-containing protein</fullName>
    </recommendedName>
</protein>
<dbReference type="SUPFAM" id="SSF48726">
    <property type="entry name" value="Immunoglobulin"/>
    <property type="match status" value="2"/>
</dbReference>
<dbReference type="AlphaFoldDB" id="A0AAW0UM45"/>
<gene>
    <name evidence="3" type="ORF">O3P69_003160</name>
</gene>
<feature type="domain" description="Ig-like" evidence="2">
    <location>
        <begin position="218"/>
        <end position="324"/>
    </location>
</feature>
<comment type="caution">
    <text evidence="3">The sequence shown here is derived from an EMBL/GenBank/DDBJ whole genome shotgun (WGS) entry which is preliminary data.</text>
</comment>
<proteinExistence type="predicted"/>
<name>A0AAW0UM45_SCYPA</name>
<evidence type="ECO:0000259" key="2">
    <source>
        <dbReference type="PROSITE" id="PS50835"/>
    </source>
</evidence>
<dbReference type="Proteomes" id="UP001487740">
    <property type="component" value="Unassembled WGS sequence"/>
</dbReference>
<evidence type="ECO:0000313" key="4">
    <source>
        <dbReference type="Proteomes" id="UP001487740"/>
    </source>
</evidence>
<dbReference type="InterPro" id="IPR003598">
    <property type="entry name" value="Ig_sub2"/>
</dbReference>
<feature type="domain" description="Ig-like" evidence="2">
    <location>
        <begin position="114"/>
        <end position="215"/>
    </location>
</feature>
<dbReference type="PROSITE" id="PS50835">
    <property type="entry name" value="IG_LIKE"/>
    <property type="match status" value="2"/>
</dbReference>
<organism evidence="3 4">
    <name type="scientific">Scylla paramamosain</name>
    <name type="common">Mud crab</name>
    <dbReference type="NCBI Taxonomy" id="85552"/>
    <lineage>
        <taxon>Eukaryota</taxon>
        <taxon>Metazoa</taxon>
        <taxon>Ecdysozoa</taxon>
        <taxon>Arthropoda</taxon>
        <taxon>Crustacea</taxon>
        <taxon>Multicrustacea</taxon>
        <taxon>Malacostraca</taxon>
        <taxon>Eumalacostraca</taxon>
        <taxon>Eucarida</taxon>
        <taxon>Decapoda</taxon>
        <taxon>Pleocyemata</taxon>
        <taxon>Brachyura</taxon>
        <taxon>Eubrachyura</taxon>
        <taxon>Portunoidea</taxon>
        <taxon>Portunidae</taxon>
        <taxon>Portuninae</taxon>
        <taxon>Scylla</taxon>
    </lineage>
</organism>
<dbReference type="Pfam" id="PF07686">
    <property type="entry name" value="V-set"/>
    <property type="match status" value="1"/>
</dbReference>
<dbReference type="InterPro" id="IPR013106">
    <property type="entry name" value="Ig_V-set"/>
</dbReference>
<dbReference type="GO" id="GO:0050808">
    <property type="term" value="P:synapse organization"/>
    <property type="evidence" value="ECO:0007669"/>
    <property type="project" value="TreeGrafter"/>
</dbReference>
<dbReference type="PANTHER" id="PTHR23279">
    <property type="entry name" value="DEFECTIVE PROBOSCIS EXTENSION RESPONSE DPR -RELATED"/>
    <property type="match status" value="1"/>
</dbReference>
<dbReference type="InterPro" id="IPR007110">
    <property type="entry name" value="Ig-like_dom"/>
</dbReference>
<sequence length="357" mass="39030">MACLPATVPVARGGEASQGDCVRNGKVDGSGDFVVWERKGGSFLVVISCRGPVSVKRPAVAASRQRHVARDLDSARRRGLLPPKGSDPQGLHEGPRLWTPDPRLLLGPYEEDEPRRLTNARFLTANNTITTVQVGTTAALRCQINDVAEHETVSWVRRRDHHLITLGSHTYSNDDRFHVSHSPPFKIPPGKGKEWTLYIRYAQVRDSGLYECQLSAHPPMGILANLTVIQAVSEITGRPDLYAQEGSDVTLLCRLRNYTEPPTYVFWYHGDQMINYDADRKVSVVSRGGESELRLASVSHVASGNYTCFPANAKPSSVILHVITGEAPAAMQRAAAPPLHSAYTVALASGTLVLLNL</sequence>
<keyword evidence="4" id="KW-1185">Reference proteome</keyword>
<dbReference type="InterPro" id="IPR003599">
    <property type="entry name" value="Ig_sub"/>
</dbReference>
<dbReference type="InterPro" id="IPR036179">
    <property type="entry name" value="Ig-like_dom_sf"/>
</dbReference>
<dbReference type="PANTHER" id="PTHR23279:SF37">
    <property type="entry name" value="DEFECTIVE PROBOSCIS EXTENSION RESPONSE 13, ISOFORM B"/>
    <property type="match status" value="1"/>
</dbReference>
<dbReference type="InterPro" id="IPR013783">
    <property type="entry name" value="Ig-like_fold"/>
</dbReference>
<reference evidence="3 4" key="1">
    <citation type="submission" date="2023-03" db="EMBL/GenBank/DDBJ databases">
        <title>High-quality genome of Scylla paramamosain provides insights in environmental adaptation.</title>
        <authorList>
            <person name="Zhang L."/>
        </authorList>
    </citation>
    <scope>NUCLEOTIDE SEQUENCE [LARGE SCALE GENOMIC DNA]</scope>
    <source>
        <strain evidence="3">LZ_2023a</strain>
        <tissue evidence="3">Muscle</tissue>
    </source>
</reference>
<evidence type="ECO:0000256" key="1">
    <source>
        <dbReference type="SAM" id="MobiDB-lite"/>
    </source>
</evidence>
<dbReference type="InterPro" id="IPR037448">
    <property type="entry name" value="Zig-8"/>
</dbReference>
<feature type="region of interest" description="Disordered" evidence="1">
    <location>
        <begin position="64"/>
        <end position="103"/>
    </location>
</feature>
<dbReference type="Gene3D" id="2.60.40.10">
    <property type="entry name" value="Immunoglobulins"/>
    <property type="match status" value="2"/>
</dbReference>
<evidence type="ECO:0000313" key="3">
    <source>
        <dbReference type="EMBL" id="KAK8400263.1"/>
    </source>
</evidence>
<dbReference type="CDD" id="cd00099">
    <property type="entry name" value="IgV"/>
    <property type="match status" value="1"/>
</dbReference>
<dbReference type="Pfam" id="PF13927">
    <property type="entry name" value="Ig_3"/>
    <property type="match status" value="1"/>
</dbReference>
<dbReference type="EMBL" id="JARAKH010000010">
    <property type="protein sequence ID" value="KAK8400263.1"/>
    <property type="molecule type" value="Genomic_DNA"/>
</dbReference>
<accession>A0AAW0UM45</accession>
<dbReference type="SMART" id="SM00409">
    <property type="entry name" value="IG"/>
    <property type="match status" value="2"/>
</dbReference>
<dbReference type="SMART" id="SM00408">
    <property type="entry name" value="IGc2"/>
    <property type="match status" value="2"/>
</dbReference>